<dbReference type="Gene3D" id="3.30.70.270">
    <property type="match status" value="1"/>
</dbReference>
<dbReference type="AlphaFoldDB" id="A0A8J5FAW3"/>
<sequence length="277" mass="31860">MKIGTPVVEFLGATIGPSTIKLQTHIISKIIDFKESELETLKGLRSWLDLLNYARSYIPNLGRLLGPLYSKTSPTGERRMNSQDWSLVRKIKRIISDLPDLAIPPEECFIILETDGCMEGWGDICKWKKKKEDPRTEEKICAYASEKYSPLKSTIDVEIHAYEELSRSRMPNPRIFGPQEKDLRAHLEDIEWTASRRVLSSIWELKLINNAKEAEFTYRGQLRSGLYFQDSLPETNGLSLGEPSTTLKIKMPCQITLDKLIAEQKSRHRHKFYSEIS</sequence>
<keyword evidence="2" id="KW-1185">Reference proteome</keyword>
<comment type="caution">
    <text evidence="1">The sequence shown here is derived from an EMBL/GenBank/DDBJ whole genome shotgun (WGS) entry which is preliminary data.</text>
</comment>
<dbReference type="Proteomes" id="UP000734854">
    <property type="component" value="Unassembled WGS sequence"/>
</dbReference>
<accession>A0A8J5FAW3</accession>
<evidence type="ECO:0000313" key="2">
    <source>
        <dbReference type="Proteomes" id="UP000734854"/>
    </source>
</evidence>
<dbReference type="PANTHER" id="PTHR33064:SF37">
    <property type="entry name" value="RIBONUCLEASE H"/>
    <property type="match status" value="1"/>
</dbReference>
<gene>
    <name evidence="1" type="ORF">ZIOFF_058305</name>
</gene>
<name>A0A8J5FAW3_ZINOF</name>
<proteinExistence type="predicted"/>
<dbReference type="PANTHER" id="PTHR33064">
    <property type="entry name" value="POL PROTEIN"/>
    <property type="match status" value="1"/>
</dbReference>
<dbReference type="InterPro" id="IPR043128">
    <property type="entry name" value="Rev_trsase/Diguanyl_cyclase"/>
</dbReference>
<organism evidence="1 2">
    <name type="scientific">Zingiber officinale</name>
    <name type="common">Ginger</name>
    <name type="synonym">Amomum zingiber</name>
    <dbReference type="NCBI Taxonomy" id="94328"/>
    <lineage>
        <taxon>Eukaryota</taxon>
        <taxon>Viridiplantae</taxon>
        <taxon>Streptophyta</taxon>
        <taxon>Embryophyta</taxon>
        <taxon>Tracheophyta</taxon>
        <taxon>Spermatophyta</taxon>
        <taxon>Magnoliopsida</taxon>
        <taxon>Liliopsida</taxon>
        <taxon>Zingiberales</taxon>
        <taxon>Zingiberaceae</taxon>
        <taxon>Zingiber</taxon>
    </lineage>
</organism>
<dbReference type="InterPro" id="IPR043502">
    <property type="entry name" value="DNA/RNA_pol_sf"/>
</dbReference>
<protein>
    <recommendedName>
        <fullName evidence="3">Polyprotein</fullName>
    </recommendedName>
</protein>
<dbReference type="InterPro" id="IPR051320">
    <property type="entry name" value="Viral_Replic_Matur_Polypro"/>
</dbReference>
<dbReference type="SUPFAM" id="SSF56672">
    <property type="entry name" value="DNA/RNA polymerases"/>
    <property type="match status" value="1"/>
</dbReference>
<dbReference type="EMBL" id="JACMSC010000016">
    <property type="protein sequence ID" value="KAG6481686.1"/>
    <property type="molecule type" value="Genomic_DNA"/>
</dbReference>
<reference evidence="1 2" key="1">
    <citation type="submission" date="2020-08" db="EMBL/GenBank/DDBJ databases">
        <title>Plant Genome Project.</title>
        <authorList>
            <person name="Zhang R.-G."/>
        </authorList>
    </citation>
    <scope>NUCLEOTIDE SEQUENCE [LARGE SCALE GENOMIC DNA]</scope>
    <source>
        <tissue evidence="1">Rhizome</tissue>
    </source>
</reference>
<evidence type="ECO:0000313" key="1">
    <source>
        <dbReference type="EMBL" id="KAG6481686.1"/>
    </source>
</evidence>
<evidence type="ECO:0008006" key="3">
    <source>
        <dbReference type="Google" id="ProtNLM"/>
    </source>
</evidence>